<dbReference type="InterPro" id="IPR000086">
    <property type="entry name" value="NUDIX_hydrolase_dom"/>
</dbReference>
<dbReference type="KEGG" id="pco:PHACADRAFT_197173"/>
<dbReference type="PANTHER" id="PTHR42904:SF6">
    <property type="entry name" value="NAD-CAPPED RNA HYDROLASE NUDT12"/>
    <property type="match status" value="1"/>
</dbReference>
<protein>
    <recommendedName>
        <fullName evidence="4">NAD(+) diphosphatase</fullName>
        <ecNumber evidence="4">3.6.1.22</ecNumber>
    </recommendedName>
</protein>
<accession>K5UXB9</accession>
<dbReference type="GO" id="GO:0046872">
    <property type="term" value="F:metal ion binding"/>
    <property type="evidence" value="ECO:0007669"/>
    <property type="project" value="UniProtKB-KW"/>
</dbReference>
<proteinExistence type="inferred from homology"/>
<keyword evidence="7" id="KW-0460">Magnesium</keyword>
<comment type="similarity">
    <text evidence="3">Belongs to the Nudix hydrolase family. NudC subfamily.</text>
</comment>
<dbReference type="InterPro" id="IPR050241">
    <property type="entry name" value="NAD-cap_RNA_hydrolase_NudC"/>
</dbReference>
<evidence type="ECO:0000313" key="12">
    <source>
        <dbReference type="EMBL" id="EKM54746.1"/>
    </source>
</evidence>
<dbReference type="PROSITE" id="PS51462">
    <property type="entry name" value="NUDIX"/>
    <property type="match status" value="1"/>
</dbReference>
<name>K5UXB9_PHACS</name>
<dbReference type="OrthoDB" id="10249612at2759"/>
<dbReference type="AlphaFoldDB" id="K5UXB9"/>
<evidence type="ECO:0000256" key="2">
    <source>
        <dbReference type="ARBA" id="ARBA00001947"/>
    </source>
</evidence>
<keyword evidence="5" id="KW-0479">Metal-binding</keyword>
<comment type="cofactor">
    <cofactor evidence="2">
        <name>Zn(2+)</name>
        <dbReference type="ChEBI" id="CHEBI:29105"/>
    </cofactor>
</comment>
<dbReference type="GeneID" id="18911200"/>
<dbReference type="Gene3D" id="3.90.79.10">
    <property type="entry name" value="Nucleoside Triphosphate Pyrophosphohydrolase"/>
    <property type="match status" value="1"/>
</dbReference>
<dbReference type="HOGENOM" id="CLU_037162_0_2_1"/>
<dbReference type="PANTHER" id="PTHR42904">
    <property type="entry name" value="NUDIX HYDROLASE, NUDC SUBFAMILY"/>
    <property type="match status" value="1"/>
</dbReference>
<evidence type="ECO:0000256" key="3">
    <source>
        <dbReference type="ARBA" id="ARBA00009595"/>
    </source>
</evidence>
<evidence type="ECO:0000256" key="4">
    <source>
        <dbReference type="ARBA" id="ARBA00012381"/>
    </source>
</evidence>
<evidence type="ECO:0000313" key="13">
    <source>
        <dbReference type="Proteomes" id="UP000008370"/>
    </source>
</evidence>
<dbReference type="GO" id="GO:0035529">
    <property type="term" value="F:NADH pyrophosphatase activity"/>
    <property type="evidence" value="ECO:0007669"/>
    <property type="project" value="TreeGrafter"/>
</dbReference>
<dbReference type="RefSeq" id="XP_007397427.1">
    <property type="nucleotide sequence ID" value="XM_007397365.1"/>
</dbReference>
<dbReference type="InterPro" id="IPR020084">
    <property type="entry name" value="NUDIX_hydrolase_CS"/>
</dbReference>
<dbReference type="InParanoid" id="K5UXB9"/>
<evidence type="ECO:0000256" key="7">
    <source>
        <dbReference type="ARBA" id="ARBA00022842"/>
    </source>
</evidence>
<evidence type="ECO:0000259" key="11">
    <source>
        <dbReference type="PROSITE" id="PS51462"/>
    </source>
</evidence>
<feature type="domain" description="Nudix hydrolase" evidence="11">
    <location>
        <begin position="265"/>
        <end position="392"/>
    </location>
</feature>
<evidence type="ECO:0000256" key="1">
    <source>
        <dbReference type="ARBA" id="ARBA00001946"/>
    </source>
</evidence>
<dbReference type="InterPro" id="IPR015797">
    <property type="entry name" value="NUDIX_hydrolase-like_dom_sf"/>
</dbReference>
<dbReference type="Pfam" id="PF00293">
    <property type="entry name" value="NUDIX"/>
    <property type="match status" value="1"/>
</dbReference>
<evidence type="ECO:0000256" key="9">
    <source>
        <dbReference type="ARBA" id="ARBA00023679"/>
    </source>
</evidence>
<dbReference type="GO" id="GO:0019677">
    <property type="term" value="P:NAD+ catabolic process"/>
    <property type="evidence" value="ECO:0007669"/>
    <property type="project" value="TreeGrafter"/>
</dbReference>
<dbReference type="EMBL" id="JH930473">
    <property type="protein sequence ID" value="EKM54746.1"/>
    <property type="molecule type" value="Genomic_DNA"/>
</dbReference>
<evidence type="ECO:0000256" key="8">
    <source>
        <dbReference type="ARBA" id="ARBA00023027"/>
    </source>
</evidence>
<feature type="region of interest" description="Disordered" evidence="10">
    <location>
        <begin position="387"/>
        <end position="415"/>
    </location>
</feature>
<dbReference type="GO" id="GO:0006742">
    <property type="term" value="P:NADP+ catabolic process"/>
    <property type="evidence" value="ECO:0007669"/>
    <property type="project" value="TreeGrafter"/>
</dbReference>
<evidence type="ECO:0000256" key="10">
    <source>
        <dbReference type="SAM" id="MobiDB-lite"/>
    </source>
</evidence>
<comment type="catalytic activity">
    <reaction evidence="9">
        <text>a 5'-end NAD(+)-phospho-ribonucleoside in mRNA + H2O = a 5'-end phospho-adenosine-phospho-ribonucleoside in mRNA + beta-nicotinamide D-ribonucleotide + 2 H(+)</text>
        <dbReference type="Rhea" id="RHEA:60876"/>
        <dbReference type="Rhea" id="RHEA-COMP:15698"/>
        <dbReference type="Rhea" id="RHEA-COMP:15719"/>
        <dbReference type="ChEBI" id="CHEBI:14649"/>
        <dbReference type="ChEBI" id="CHEBI:15377"/>
        <dbReference type="ChEBI" id="CHEBI:15378"/>
        <dbReference type="ChEBI" id="CHEBI:144029"/>
        <dbReference type="ChEBI" id="CHEBI:144051"/>
    </reaction>
    <physiologicalReaction direction="left-to-right" evidence="9">
        <dbReference type="Rhea" id="RHEA:60877"/>
    </physiologicalReaction>
</comment>
<keyword evidence="13" id="KW-1185">Reference proteome</keyword>
<evidence type="ECO:0000256" key="5">
    <source>
        <dbReference type="ARBA" id="ARBA00022723"/>
    </source>
</evidence>
<keyword evidence="6" id="KW-0378">Hydrolase</keyword>
<dbReference type="PROSITE" id="PS00893">
    <property type="entry name" value="NUDIX_BOX"/>
    <property type="match status" value="1"/>
</dbReference>
<dbReference type="FunCoup" id="K5UXB9">
    <property type="interactions" value="90"/>
</dbReference>
<dbReference type="STRING" id="650164.K5UXB9"/>
<dbReference type="Gene3D" id="3.90.79.20">
    <property type="match status" value="1"/>
</dbReference>
<evidence type="ECO:0000256" key="6">
    <source>
        <dbReference type="ARBA" id="ARBA00022801"/>
    </source>
</evidence>
<dbReference type="GO" id="GO:0005829">
    <property type="term" value="C:cytosol"/>
    <property type="evidence" value="ECO:0007669"/>
    <property type="project" value="TreeGrafter"/>
</dbReference>
<dbReference type="Pfam" id="PF09296">
    <property type="entry name" value="NUDIX-like"/>
    <property type="match status" value="1"/>
</dbReference>
<dbReference type="InterPro" id="IPR049734">
    <property type="entry name" value="NudC-like_C"/>
</dbReference>
<sequence length="448" mass="48385">MRSIHKIQVRSYASSAKGYTHYFAGAPLNRLAWLRTSPGFLNAVVRSPETRWVLFNEGKPLLATPPTGTAALARLSTQDVLALLGPEPFFSQAQNPGDAAPADVKELQAARMHGPPVVFLGLHETVEGAHALPSTEFSARQGAEAVVARIQGTPYFSLDVSDVAPANVDAALQGSQPGRDGAKLEFVDGRAAMSLIDQFDSGVFSVARTLVDWTARNKFCAGCGSPVYTLWAGWKHGCTSLLPWAAKSAEKPCPTSKALNNYMHPRTDPVVIILTVSPDNSKILLGRNRNWPKNFYSALAGFVEPGESHEDTVQRELWEEAGVKVLGMKYSSTQPWPFPANVMAGYYAVADPSEPVRTDLDNELEDARWFTREEVLSVLANADGASAKQAPKWDSGVEENAPAAEDAAKTKNEPLFKGPPANAMAGVLISHWAHGKVDVSLRQDGDLL</sequence>
<dbReference type="CDD" id="cd03429">
    <property type="entry name" value="NUDIX_NADH_pyrophosphatase_Nudt13"/>
    <property type="match status" value="1"/>
</dbReference>
<dbReference type="SUPFAM" id="SSF55811">
    <property type="entry name" value="Nudix"/>
    <property type="match status" value="1"/>
</dbReference>
<organism evidence="12 13">
    <name type="scientific">Phanerochaete carnosa (strain HHB-10118-sp)</name>
    <name type="common">White-rot fungus</name>
    <name type="synonym">Peniophora carnosa</name>
    <dbReference type="NCBI Taxonomy" id="650164"/>
    <lineage>
        <taxon>Eukaryota</taxon>
        <taxon>Fungi</taxon>
        <taxon>Dikarya</taxon>
        <taxon>Basidiomycota</taxon>
        <taxon>Agaricomycotina</taxon>
        <taxon>Agaricomycetes</taxon>
        <taxon>Polyporales</taxon>
        <taxon>Phanerochaetaceae</taxon>
        <taxon>Phanerochaete</taxon>
    </lineage>
</organism>
<reference evidence="12 13" key="1">
    <citation type="journal article" date="2012" name="BMC Genomics">
        <title>Comparative genomics of the white-rot fungi, Phanerochaete carnosa and P. chrysosporium, to elucidate the genetic basis of the distinct wood types they colonize.</title>
        <authorList>
            <person name="Suzuki H."/>
            <person name="MacDonald J."/>
            <person name="Syed K."/>
            <person name="Salamov A."/>
            <person name="Hori C."/>
            <person name="Aerts A."/>
            <person name="Henrissat B."/>
            <person name="Wiebenga A."/>
            <person name="vanKuyk P.A."/>
            <person name="Barry K."/>
            <person name="Lindquist E."/>
            <person name="LaButti K."/>
            <person name="Lapidus A."/>
            <person name="Lucas S."/>
            <person name="Coutinho P."/>
            <person name="Gong Y."/>
            <person name="Samejima M."/>
            <person name="Mahadevan R."/>
            <person name="Abou-Zaid M."/>
            <person name="de Vries R.P."/>
            <person name="Igarashi K."/>
            <person name="Yadav J.S."/>
            <person name="Grigoriev I.V."/>
            <person name="Master E.R."/>
        </authorList>
    </citation>
    <scope>NUCLEOTIDE SEQUENCE [LARGE SCALE GENOMIC DNA]</scope>
    <source>
        <strain evidence="12 13">HHB-10118-sp</strain>
    </source>
</reference>
<keyword evidence="8" id="KW-0520">NAD</keyword>
<comment type="cofactor">
    <cofactor evidence="1">
        <name>Mg(2+)</name>
        <dbReference type="ChEBI" id="CHEBI:18420"/>
    </cofactor>
</comment>
<dbReference type="InterPro" id="IPR015375">
    <property type="entry name" value="NADH_PPase-like_N"/>
</dbReference>
<dbReference type="EC" id="3.6.1.22" evidence="4"/>
<dbReference type="GO" id="GO:0005777">
    <property type="term" value="C:peroxisome"/>
    <property type="evidence" value="ECO:0007669"/>
    <property type="project" value="TreeGrafter"/>
</dbReference>
<dbReference type="Proteomes" id="UP000008370">
    <property type="component" value="Unassembled WGS sequence"/>
</dbReference>
<gene>
    <name evidence="12" type="ORF">PHACADRAFT_197173</name>
</gene>